<dbReference type="AlphaFoldDB" id="A0AAV5I0B1"/>
<accession>A0AAV5I0B1</accession>
<feature type="compositionally biased region" description="Low complexity" evidence="1">
    <location>
        <begin position="61"/>
        <end position="106"/>
    </location>
</feature>
<proteinExistence type="predicted"/>
<feature type="region of interest" description="Disordered" evidence="1">
    <location>
        <begin position="48"/>
        <end position="139"/>
    </location>
</feature>
<evidence type="ECO:0000313" key="3">
    <source>
        <dbReference type="Proteomes" id="UP001054252"/>
    </source>
</evidence>
<organism evidence="2 3">
    <name type="scientific">Rubroshorea leprosula</name>
    <dbReference type="NCBI Taxonomy" id="152421"/>
    <lineage>
        <taxon>Eukaryota</taxon>
        <taxon>Viridiplantae</taxon>
        <taxon>Streptophyta</taxon>
        <taxon>Embryophyta</taxon>
        <taxon>Tracheophyta</taxon>
        <taxon>Spermatophyta</taxon>
        <taxon>Magnoliopsida</taxon>
        <taxon>eudicotyledons</taxon>
        <taxon>Gunneridae</taxon>
        <taxon>Pentapetalae</taxon>
        <taxon>rosids</taxon>
        <taxon>malvids</taxon>
        <taxon>Malvales</taxon>
        <taxon>Dipterocarpaceae</taxon>
        <taxon>Rubroshorea</taxon>
    </lineage>
</organism>
<evidence type="ECO:0000313" key="2">
    <source>
        <dbReference type="EMBL" id="GKU90745.1"/>
    </source>
</evidence>
<dbReference type="EMBL" id="BPVZ01000004">
    <property type="protein sequence ID" value="GKU90745.1"/>
    <property type="molecule type" value="Genomic_DNA"/>
</dbReference>
<comment type="caution">
    <text evidence="2">The sequence shown here is derived from an EMBL/GenBank/DDBJ whole genome shotgun (WGS) entry which is preliminary data.</text>
</comment>
<dbReference type="Proteomes" id="UP001054252">
    <property type="component" value="Unassembled WGS sequence"/>
</dbReference>
<protein>
    <submittedName>
        <fullName evidence="2">Uncharacterized protein</fullName>
    </submittedName>
</protein>
<name>A0AAV5I0B1_9ROSI</name>
<sequence>MGAKGKVTSLVAKKDLLLAERIEEAIRKDESWESLTAVIVRRDVARARMTEQKGKNAKLIKVSNQKSKSLSSHTSGKKSSSAKSVKASSPANPSKSKVKASSPTKPLKAKVKLSKPLKSEKSSSVGKNRKSSAFNSTAGKLSLVGFRGQAASLRPP</sequence>
<evidence type="ECO:0000256" key="1">
    <source>
        <dbReference type="SAM" id="MobiDB-lite"/>
    </source>
</evidence>
<keyword evidence="3" id="KW-1185">Reference proteome</keyword>
<gene>
    <name evidence="2" type="ORF">SLEP1_g4699</name>
</gene>
<reference evidence="2 3" key="1">
    <citation type="journal article" date="2021" name="Commun. Biol.">
        <title>The genome of Shorea leprosula (Dipterocarpaceae) highlights the ecological relevance of drought in aseasonal tropical rainforests.</title>
        <authorList>
            <person name="Ng K.K.S."/>
            <person name="Kobayashi M.J."/>
            <person name="Fawcett J.A."/>
            <person name="Hatakeyama M."/>
            <person name="Paape T."/>
            <person name="Ng C.H."/>
            <person name="Ang C.C."/>
            <person name="Tnah L.H."/>
            <person name="Lee C.T."/>
            <person name="Nishiyama T."/>
            <person name="Sese J."/>
            <person name="O'Brien M.J."/>
            <person name="Copetti D."/>
            <person name="Mohd Noor M.I."/>
            <person name="Ong R.C."/>
            <person name="Putra M."/>
            <person name="Sireger I.Z."/>
            <person name="Indrioko S."/>
            <person name="Kosugi Y."/>
            <person name="Izuno A."/>
            <person name="Isagi Y."/>
            <person name="Lee S.L."/>
            <person name="Shimizu K.K."/>
        </authorList>
    </citation>
    <scope>NUCLEOTIDE SEQUENCE [LARGE SCALE GENOMIC DNA]</scope>
    <source>
        <strain evidence="2">214</strain>
    </source>
</reference>